<accession>A0A3L6RJG3</accession>
<proteinExistence type="predicted"/>
<protein>
    <submittedName>
        <fullName evidence="1">Uncharacterized protein</fullName>
    </submittedName>
</protein>
<gene>
    <name evidence="1" type="ORF">C2845_PM13G21960</name>
</gene>
<evidence type="ECO:0000313" key="1">
    <source>
        <dbReference type="EMBL" id="RLN04664.1"/>
    </source>
</evidence>
<sequence>MLSFYATLIPLQIDPTLLLMIWPTIQAGANLDGWLGYKLEDSSAKTPEKAVTGLKVNDHVILPTFEISRNSHRLWRRVTLPETLQVEGEPQYHFLQYKVLPSYSGPLRASILAGIAHGDHLEEQAAEAKAAFFAGIAAAVDHDMDPEEWALVLAQLAVADGEPCSGGPATACDRCGPCVVGQHLPAAGVVHAVWSSSCLRQEWSLQCWPRSSLQLRLLP</sequence>
<dbReference type="Proteomes" id="UP000275267">
    <property type="component" value="Unassembled WGS sequence"/>
</dbReference>
<dbReference type="AlphaFoldDB" id="A0A3L6RJG3"/>
<comment type="caution">
    <text evidence="1">The sequence shown here is derived from an EMBL/GenBank/DDBJ whole genome shotgun (WGS) entry which is preliminary data.</text>
</comment>
<reference evidence="2" key="1">
    <citation type="journal article" date="2019" name="Nat. Commun.">
        <title>The genome of broomcorn millet.</title>
        <authorList>
            <person name="Zou C."/>
            <person name="Miki D."/>
            <person name="Li D."/>
            <person name="Tang Q."/>
            <person name="Xiao L."/>
            <person name="Rajput S."/>
            <person name="Deng P."/>
            <person name="Jia W."/>
            <person name="Huang R."/>
            <person name="Zhang M."/>
            <person name="Sun Y."/>
            <person name="Hu J."/>
            <person name="Fu X."/>
            <person name="Schnable P.S."/>
            <person name="Li F."/>
            <person name="Zhang H."/>
            <person name="Feng B."/>
            <person name="Zhu X."/>
            <person name="Liu R."/>
            <person name="Schnable J.C."/>
            <person name="Zhu J.-K."/>
            <person name="Zhang H."/>
        </authorList>
    </citation>
    <scope>NUCLEOTIDE SEQUENCE [LARGE SCALE GENOMIC DNA]</scope>
</reference>
<evidence type="ECO:0000313" key="2">
    <source>
        <dbReference type="Proteomes" id="UP000275267"/>
    </source>
</evidence>
<keyword evidence="2" id="KW-1185">Reference proteome</keyword>
<organism evidence="1 2">
    <name type="scientific">Panicum miliaceum</name>
    <name type="common">Proso millet</name>
    <name type="synonym">Broomcorn millet</name>
    <dbReference type="NCBI Taxonomy" id="4540"/>
    <lineage>
        <taxon>Eukaryota</taxon>
        <taxon>Viridiplantae</taxon>
        <taxon>Streptophyta</taxon>
        <taxon>Embryophyta</taxon>
        <taxon>Tracheophyta</taxon>
        <taxon>Spermatophyta</taxon>
        <taxon>Magnoliopsida</taxon>
        <taxon>Liliopsida</taxon>
        <taxon>Poales</taxon>
        <taxon>Poaceae</taxon>
        <taxon>PACMAD clade</taxon>
        <taxon>Panicoideae</taxon>
        <taxon>Panicodae</taxon>
        <taxon>Paniceae</taxon>
        <taxon>Panicinae</taxon>
        <taxon>Panicum</taxon>
        <taxon>Panicum sect. Panicum</taxon>
    </lineage>
</organism>
<name>A0A3L6RJG3_PANMI</name>
<dbReference type="EMBL" id="PQIB02000008">
    <property type="protein sequence ID" value="RLN04664.1"/>
    <property type="molecule type" value="Genomic_DNA"/>
</dbReference>